<evidence type="ECO:0000313" key="2">
    <source>
        <dbReference type="Proteomes" id="UP000828048"/>
    </source>
</evidence>
<evidence type="ECO:0000313" key="1">
    <source>
        <dbReference type="EMBL" id="KAH7847218.1"/>
    </source>
</evidence>
<organism evidence="1 2">
    <name type="scientific">Vaccinium darrowii</name>
    <dbReference type="NCBI Taxonomy" id="229202"/>
    <lineage>
        <taxon>Eukaryota</taxon>
        <taxon>Viridiplantae</taxon>
        <taxon>Streptophyta</taxon>
        <taxon>Embryophyta</taxon>
        <taxon>Tracheophyta</taxon>
        <taxon>Spermatophyta</taxon>
        <taxon>Magnoliopsida</taxon>
        <taxon>eudicotyledons</taxon>
        <taxon>Gunneridae</taxon>
        <taxon>Pentapetalae</taxon>
        <taxon>asterids</taxon>
        <taxon>Ericales</taxon>
        <taxon>Ericaceae</taxon>
        <taxon>Vaccinioideae</taxon>
        <taxon>Vaccinieae</taxon>
        <taxon>Vaccinium</taxon>
    </lineage>
</organism>
<proteinExistence type="predicted"/>
<name>A0ACB7Y206_9ERIC</name>
<protein>
    <submittedName>
        <fullName evidence="1">Uncharacterized protein</fullName>
    </submittedName>
</protein>
<sequence>MWASANALFSPHNELRSRFNINEKQQLESLEEKIEYLRGFLKVTEKKRNEHSEVMKLVMQIKDVVSEAGNIVRQFVVDSVKDDASYSLRDVKKEIKTLTDEVMQIYDHSMYGINGVGITELKHSSSGSGGIGGSGSSSGRHTSKLGEEKVVVGFEKEVETLIQRLDNKGVGLEIISIIGAAGGGKTTLAREVYEHPFTSHTFEIRAWVNVSQDYDYKTKKKELLIGILKSASPKKHENYEKSNEDQLGEEVHKCLMGSKYLIVMDDIWGIEAWNDIQRSFPREREGNKVLFTSRLVVQPDGVSCVPHYLAPLPNHSSWKLLTKKVFGMKGCPKELEGIGEQIAGKCQGLPLEIVAIAACCYCLPCYDFELTVGFDVIKLPHNIFKMVELRHLYTKGAVFKYHLSHISSKKAARNPSKLDSLQTLHPICPCKDCQSFLVRTPNLTKLGFRGELFSQDGVLKIPDLEFLKCLETLSLNNLGFSYKHIIPAGLKLPQTITRLTLKGTLLNWEELSILQTLPSLEVLKLLMSACEGQVWNANELEGFFQLKYLRFEWLNIVEWNASEDQFPRLEVLVMICCTSLKQIPIDFANLKELRMIKLDFCSQSAEDSAREIQEEQRNKKGDDDCLHLLSTVYRRRRQMDSSPH</sequence>
<reference evidence="1 2" key="1">
    <citation type="journal article" date="2021" name="Hortic Res">
        <title>High-quality reference genome and annotation aids understanding of berry development for evergreen blueberry (Vaccinium darrowii).</title>
        <authorList>
            <person name="Yu J."/>
            <person name="Hulse-Kemp A.M."/>
            <person name="Babiker E."/>
            <person name="Staton M."/>
        </authorList>
    </citation>
    <scope>NUCLEOTIDE SEQUENCE [LARGE SCALE GENOMIC DNA]</scope>
    <source>
        <strain evidence="2">cv. NJ 8807/NJ 8810</strain>
        <tissue evidence="1">Young leaf</tissue>
    </source>
</reference>
<comment type="caution">
    <text evidence="1">The sequence shown here is derived from an EMBL/GenBank/DDBJ whole genome shotgun (WGS) entry which is preliminary data.</text>
</comment>
<keyword evidence="2" id="KW-1185">Reference proteome</keyword>
<dbReference type="Proteomes" id="UP000828048">
    <property type="component" value="Chromosome 5"/>
</dbReference>
<accession>A0ACB7Y206</accession>
<gene>
    <name evidence="1" type="ORF">Vadar_023418</name>
</gene>
<dbReference type="EMBL" id="CM037155">
    <property type="protein sequence ID" value="KAH7847218.1"/>
    <property type="molecule type" value="Genomic_DNA"/>
</dbReference>